<keyword evidence="3" id="KW-1185">Reference proteome</keyword>
<evidence type="ECO:0000313" key="2">
    <source>
        <dbReference type="EMBL" id="TDR39389.1"/>
    </source>
</evidence>
<proteinExistence type="predicted"/>
<dbReference type="OrthoDB" id="5734946at2"/>
<name>A0A4R6YNW5_9GAMM</name>
<evidence type="ECO:0000256" key="1">
    <source>
        <dbReference type="SAM" id="Phobius"/>
    </source>
</evidence>
<dbReference type="Proteomes" id="UP000295293">
    <property type="component" value="Unassembled WGS sequence"/>
</dbReference>
<sequence>MKQSQRGLTLIGFVVVLCVVGFFAYCAMKLVPVYSEYMGVVKSMEQLAKEPGIGSRDVSEIRATLGLKFNVQYVDDTTIPPANIQVKKTGGATSVRVFYDKRVKFISNIDLLVSFDKTVNLGTGAGE</sequence>
<comment type="caution">
    <text evidence="2">The sequence shown here is derived from an EMBL/GenBank/DDBJ whole genome shotgun (WGS) entry which is preliminary data.</text>
</comment>
<feature type="transmembrane region" description="Helical" evidence="1">
    <location>
        <begin position="7"/>
        <end position="25"/>
    </location>
</feature>
<evidence type="ECO:0000313" key="3">
    <source>
        <dbReference type="Proteomes" id="UP000295293"/>
    </source>
</evidence>
<reference evidence="2 3" key="1">
    <citation type="submission" date="2019-03" db="EMBL/GenBank/DDBJ databases">
        <title>Genomic Encyclopedia of Type Strains, Phase IV (KMG-IV): sequencing the most valuable type-strain genomes for metagenomic binning, comparative biology and taxonomic classification.</title>
        <authorList>
            <person name="Goeker M."/>
        </authorList>
    </citation>
    <scope>NUCLEOTIDE SEQUENCE [LARGE SCALE GENOMIC DNA]</scope>
    <source>
        <strain evidence="2 3">DSM 21667</strain>
    </source>
</reference>
<keyword evidence="1" id="KW-1133">Transmembrane helix</keyword>
<dbReference type="EMBL" id="SNZH01000016">
    <property type="protein sequence ID" value="TDR39389.1"/>
    <property type="molecule type" value="Genomic_DNA"/>
</dbReference>
<accession>A0A4R6YNW5</accession>
<dbReference type="InterPro" id="IPR032314">
    <property type="entry name" value="DUF4845"/>
</dbReference>
<dbReference type="AlphaFoldDB" id="A0A4R6YNW5"/>
<dbReference type="Pfam" id="PF16137">
    <property type="entry name" value="DUF4845"/>
    <property type="match status" value="1"/>
</dbReference>
<dbReference type="RefSeq" id="WP_133820856.1">
    <property type="nucleotide sequence ID" value="NZ_SNZH01000016.1"/>
</dbReference>
<protein>
    <submittedName>
        <fullName evidence="2">Uncharacterized protein DUF4845</fullName>
    </submittedName>
</protein>
<organism evidence="2 3">
    <name type="scientific">Tahibacter aquaticus</name>
    <dbReference type="NCBI Taxonomy" id="520092"/>
    <lineage>
        <taxon>Bacteria</taxon>
        <taxon>Pseudomonadati</taxon>
        <taxon>Pseudomonadota</taxon>
        <taxon>Gammaproteobacteria</taxon>
        <taxon>Lysobacterales</taxon>
        <taxon>Rhodanobacteraceae</taxon>
        <taxon>Tahibacter</taxon>
    </lineage>
</organism>
<keyword evidence="1" id="KW-0472">Membrane</keyword>
<gene>
    <name evidence="2" type="ORF">DFR29_11690</name>
</gene>
<keyword evidence="1" id="KW-0812">Transmembrane</keyword>